<dbReference type="Proteomes" id="UP001149090">
    <property type="component" value="Unassembled WGS sequence"/>
</dbReference>
<name>A0A9Q0LDC8_ANAIG</name>
<sequence>MDNLLYYFLKNIDTFLNLNGKEFLFEVINYEQLSSQTLKLFQKLFLHYQNQNTEKFIKNKYYHFLPKSILQARTLTNEQISNLTNLLLSLSFEDLTSFQDKESNQQIIISHYQPISACLLKLVSSFSKISFNLIRQPSNFRTILFQIIQNVQPYCSSISSLKTFHFISFQNQMNSKLLLEYFDIIRKGNTPRFLQFMRESGYGGIF</sequence>
<accession>A0A9Q0LDC8</accession>
<comment type="caution">
    <text evidence="1">The sequence shown here is derived from an EMBL/GenBank/DDBJ whole genome shotgun (WGS) entry which is preliminary data.</text>
</comment>
<proteinExistence type="predicted"/>
<protein>
    <submittedName>
        <fullName evidence="1">Uncharacterized protein</fullName>
    </submittedName>
</protein>
<dbReference type="AlphaFoldDB" id="A0A9Q0LDC8"/>
<evidence type="ECO:0000313" key="1">
    <source>
        <dbReference type="EMBL" id="KAJ5069458.1"/>
    </source>
</evidence>
<dbReference type="EMBL" id="JAPDFW010000104">
    <property type="protein sequence ID" value="KAJ5069458.1"/>
    <property type="molecule type" value="Genomic_DNA"/>
</dbReference>
<evidence type="ECO:0000313" key="2">
    <source>
        <dbReference type="Proteomes" id="UP001149090"/>
    </source>
</evidence>
<reference evidence="1" key="1">
    <citation type="submission" date="2022-10" db="EMBL/GenBank/DDBJ databases">
        <title>Novel sulphate-reducing endosymbionts in the free-living metamonad Anaeramoeba.</title>
        <authorList>
            <person name="Jerlstrom-Hultqvist J."/>
            <person name="Cepicka I."/>
            <person name="Gallot-Lavallee L."/>
            <person name="Salas-Leiva D."/>
            <person name="Curtis B.A."/>
            <person name="Zahonova K."/>
            <person name="Pipaliya S."/>
            <person name="Dacks J."/>
            <person name="Roger A.J."/>
        </authorList>
    </citation>
    <scope>NUCLEOTIDE SEQUENCE</scope>
    <source>
        <strain evidence="1">BMAN</strain>
    </source>
</reference>
<gene>
    <name evidence="1" type="ORF">M0811_11631</name>
</gene>
<keyword evidence="2" id="KW-1185">Reference proteome</keyword>
<organism evidence="1 2">
    <name type="scientific">Anaeramoeba ignava</name>
    <name type="common">Anaerobic marine amoeba</name>
    <dbReference type="NCBI Taxonomy" id="1746090"/>
    <lineage>
        <taxon>Eukaryota</taxon>
        <taxon>Metamonada</taxon>
        <taxon>Anaeramoebidae</taxon>
        <taxon>Anaeramoeba</taxon>
    </lineage>
</organism>